<dbReference type="InterPro" id="IPR011010">
    <property type="entry name" value="DNA_brk_join_enz"/>
</dbReference>
<protein>
    <submittedName>
        <fullName evidence="3">Site-specific recombinase, phage integrase family</fullName>
    </submittedName>
</protein>
<dbReference type="PROSITE" id="PS51898">
    <property type="entry name" value="TYR_RECOMBINASE"/>
    <property type="match status" value="1"/>
</dbReference>
<evidence type="ECO:0000313" key="3">
    <source>
        <dbReference type="EMBL" id="ERK42681.1"/>
    </source>
</evidence>
<dbReference type="AlphaFoldDB" id="U2PEY7"/>
<proteinExistence type="predicted"/>
<dbReference type="Gene3D" id="1.10.443.10">
    <property type="entry name" value="Intergrase catalytic core"/>
    <property type="match status" value="1"/>
</dbReference>
<organism evidence="3 4">
    <name type="scientific">Faecalitalea cylindroides ATCC 27803</name>
    <dbReference type="NCBI Taxonomy" id="649755"/>
    <lineage>
        <taxon>Bacteria</taxon>
        <taxon>Bacillati</taxon>
        <taxon>Bacillota</taxon>
        <taxon>Erysipelotrichia</taxon>
        <taxon>Erysipelotrichales</taxon>
        <taxon>Erysipelotrichaceae</taxon>
        <taxon>Faecalitalea</taxon>
    </lineage>
</organism>
<feature type="domain" description="Tyr recombinase" evidence="2">
    <location>
        <begin position="135"/>
        <end position="385"/>
    </location>
</feature>
<evidence type="ECO:0000256" key="1">
    <source>
        <dbReference type="ARBA" id="ARBA00023172"/>
    </source>
</evidence>
<evidence type="ECO:0000313" key="4">
    <source>
        <dbReference type="Proteomes" id="UP000016658"/>
    </source>
</evidence>
<dbReference type="SUPFAM" id="SSF56349">
    <property type="entry name" value="DNA breaking-rejoining enzymes"/>
    <property type="match status" value="1"/>
</dbReference>
<name>U2PEY7_9FIRM</name>
<keyword evidence="1" id="KW-0233">DNA recombination</keyword>
<evidence type="ECO:0000259" key="2">
    <source>
        <dbReference type="PROSITE" id="PS51898"/>
    </source>
</evidence>
<dbReference type="HOGENOM" id="CLU_586293_0_0_9"/>
<dbReference type="InterPro" id="IPR013762">
    <property type="entry name" value="Integrase-like_cat_sf"/>
</dbReference>
<dbReference type="EMBL" id="AWVI01000080">
    <property type="protein sequence ID" value="ERK42681.1"/>
    <property type="molecule type" value="Genomic_DNA"/>
</dbReference>
<reference evidence="3 4" key="1">
    <citation type="submission" date="2013-06" db="EMBL/GenBank/DDBJ databases">
        <authorList>
            <person name="Weinstock G."/>
            <person name="Sodergren E."/>
            <person name="Lobos E.A."/>
            <person name="Fulton L."/>
            <person name="Fulton R."/>
            <person name="Courtney L."/>
            <person name="Fronick C."/>
            <person name="O'Laughlin M."/>
            <person name="Godfrey J."/>
            <person name="Wilson R.M."/>
            <person name="Miner T."/>
            <person name="Farmer C."/>
            <person name="Delehaunty K."/>
            <person name="Cordes M."/>
            <person name="Minx P."/>
            <person name="Tomlinson C."/>
            <person name="Chen J."/>
            <person name="Wollam A."/>
            <person name="Pepin K.H."/>
            <person name="Bhonagiri V."/>
            <person name="Zhang X."/>
            <person name="Warren W."/>
            <person name="Mitreva M."/>
            <person name="Mardis E.R."/>
            <person name="Wilson R.K."/>
        </authorList>
    </citation>
    <scope>NUCLEOTIDE SEQUENCE [LARGE SCALE GENOMIC DNA]</scope>
    <source>
        <strain evidence="3 4">ATCC 27803</strain>
    </source>
</reference>
<comment type="caution">
    <text evidence="3">The sequence shown here is derived from an EMBL/GenBank/DDBJ whole genome shotgun (WGS) entry which is preliminary data.</text>
</comment>
<dbReference type="GO" id="GO:0006310">
    <property type="term" value="P:DNA recombination"/>
    <property type="evidence" value="ECO:0007669"/>
    <property type="project" value="UniProtKB-KW"/>
</dbReference>
<dbReference type="OrthoDB" id="1640530at2"/>
<dbReference type="RefSeq" id="WP_035400475.1">
    <property type="nucleotide sequence ID" value="NZ_KI270967.1"/>
</dbReference>
<gene>
    <name evidence="3" type="ORF">HMPREF0367_01606</name>
</gene>
<dbReference type="InterPro" id="IPR002104">
    <property type="entry name" value="Integrase_catalytic"/>
</dbReference>
<sequence>MRVFDPKYPKFTPYQKLNFVGAVQRYFEFINQDNKESTNDTYMDFYNNNIFPYVNYGKPVESFDIDYVDDLIRKIQEKNEYRDSTIYSTIRHLMYDPCKYFFNEFYPENNPFEINPTDFRRGGDGSESQESAILSIVKSLTVEEEKKAFQILLADPGIDKGEYLGLAVMFFTACRNNEACGLNYGDILEMINYPNCFYIQITKSVEYRTNTLKSGGKTQNAFRRLPLVSVFKEYLDERIDFLTSKVQFPLEENGNVYQSVYDLPIVCRGNKYGTRCNSDDLTITGRRFLRDEVGIKKSRIAGIMVSISEDKDTEYDLGEKDVTTYLLRRNMATHLYTLGFTVLESQYFMGHKMEGTALKRSDFGDETFLYEMWEKIQKHPLNQMENNVLNCKDTLIIKNESKTKIAIKPSCDETYLMKIESKEIKDSVLIELTNEFSELDIFEESRQHDNEEVNITLLINQGYRDI</sequence>
<dbReference type="Proteomes" id="UP000016658">
    <property type="component" value="Unassembled WGS sequence"/>
</dbReference>
<accession>U2PEY7</accession>
<dbReference type="PATRIC" id="fig|649755.3.peg.1485"/>
<dbReference type="GO" id="GO:0003677">
    <property type="term" value="F:DNA binding"/>
    <property type="evidence" value="ECO:0007669"/>
    <property type="project" value="InterPro"/>
</dbReference>
<dbReference type="GO" id="GO:0015074">
    <property type="term" value="P:DNA integration"/>
    <property type="evidence" value="ECO:0007669"/>
    <property type="project" value="InterPro"/>
</dbReference>